<dbReference type="RefSeq" id="WP_092541489.1">
    <property type="nucleotide sequence ID" value="NZ_FOKV01000002.1"/>
</dbReference>
<dbReference type="EMBL" id="FOKV01000002">
    <property type="protein sequence ID" value="SFC15484.1"/>
    <property type="molecule type" value="Genomic_DNA"/>
</dbReference>
<feature type="domain" description="Response regulatory" evidence="2">
    <location>
        <begin position="3"/>
        <end position="116"/>
    </location>
</feature>
<dbReference type="GO" id="GO:0003677">
    <property type="term" value="F:DNA binding"/>
    <property type="evidence" value="ECO:0007669"/>
    <property type="project" value="InterPro"/>
</dbReference>
<keyword evidence="1" id="KW-0597">Phosphoprotein</keyword>
<dbReference type="SMART" id="SM00448">
    <property type="entry name" value="REC"/>
    <property type="match status" value="1"/>
</dbReference>
<feature type="modified residue" description="4-aspartylphosphate" evidence="1">
    <location>
        <position position="55"/>
    </location>
</feature>
<dbReference type="PROSITE" id="PS50110">
    <property type="entry name" value="RESPONSE_REGULATORY"/>
    <property type="match status" value="1"/>
</dbReference>
<protein>
    <submittedName>
        <fullName evidence="4">Two component transcriptional regulator, LytTR family</fullName>
    </submittedName>
</protein>
<dbReference type="GO" id="GO:0000156">
    <property type="term" value="F:phosphorelay response regulator activity"/>
    <property type="evidence" value="ECO:0007669"/>
    <property type="project" value="InterPro"/>
</dbReference>
<dbReference type="Gene3D" id="2.40.50.1020">
    <property type="entry name" value="LytTr DNA-binding domain"/>
    <property type="match status" value="1"/>
</dbReference>
<sequence>MMRCIIVDDEELQVSLCKILIEEHTNLELLGTFCNALDALKFIRSNSEIDLIFLDIMLPDITGFELLSLMKDSPQVILMSSAKEYAIEAFDFDHVLDYLLKPLKKNRFLKAVNKATGQREQQILLSRKGQSSFYVQSDKRLIKINPSEIDFVEACGNYVFLHLESEKIFTYCSLKKLSEKLAPQSFIQTHRSYIINIDKIKDIENNSVLIGTKVIPISRRYKKNVLNKIDVL</sequence>
<keyword evidence="5" id="KW-1185">Reference proteome</keyword>
<dbReference type="InterPro" id="IPR046947">
    <property type="entry name" value="LytR-like"/>
</dbReference>
<name>A0A1I1GUX7_9FLAO</name>
<evidence type="ECO:0000256" key="1">
    <source>
        <dbReference type="PROSITE-ProRule" id="PRU00169"/>
    </source>
</evidence>
<accession>A0A1I1GUX7</accession>
<dbReference type="InterPro" id="IPR007492">
    <property type="entry name" value="LytTR_DNA-bd_dom"/>
</dbReference>
<dbReference type="PANTHER" id="PTHR37299:SF1">
    <property type="entry name" value="STAGE 0 SPORULATION PROTEIN A HOMOLOG"/>
    <property type="match status" value="1"/>
</dbReference>
<dbReference type="PROSITE" id="PS50930">
    <property type="entry name" value="HTH_LYTTR"/>
    <property type="match status" value="1"/>
</dbReference>
<evidence type="ECO:0000313" key="5">
    <source>
        <dbReference type="Proteomes" id="UP000199438"/>
    </source>
</evidence>
<gene>
    <name evidence="4" type="ORF">SAMN04487907_102421</name>
</gene>
<proteinExistence type="predicted"/>
<dbReference type="InterPro" id="IPR011006">
    <property type="entry name" value="CheY-like_superfamily"/>
</dbReference>
<evidence type="ECO:0000313" key="4">
    <source>
        <dbReference type="EMBL" id="SFC15484.1"/>
    </source>
</evidence>
<organism evidence="4 5">
    <name type="scientific">Zunongwangia mangrovi</name>
    <dbReference type="NCBI Taxonomy" id="1334022"/>
    <lineage>
        <taxon>Bacteria</taxon>
        <taxon>Pseudomonadati</taxon>
        <taxon>Bacteroidota</taxon>
        <taxon>Flavobacteriia</taxon>
        <taxon>Flavobacteriales</taxon>
        <taxon>Flavobacteriaceae</taxon>
        <taxon>Zunongwangia</taxon>
    </lineage>
</organism>
<dbReference type="SUPFAM" id="SSF52172">
    <property type="entry name" value="CheY-like"/>
    <property type="match status" value="1"/>
</dbReference>
<evidence type="ECO:0000259" key="2">
    <source>
        <dbReference type="PROSITE" id="PS50110"/>
    </source>
</evidence>
<dbReference type="STRING" id="1334022.SAMN04487907_102421"/>
<reference evidence="5" key="1">
    <citation type="submission" date="2016-10" db="EMBL/GenBank/DDBJ databases">
        <authorList>
            <person name="Varghese N."/>
            <person name="Submissions S."/>
        </authorList>
    </citation>
    <scope>NUCLEOTIDE SEQUENCE [LARGE SCALE GENOMIC DNA]</scope>
    <source>
        <strain evidence="5">DSM 24499</strain>
    </source>
</reference>
<dbReference type="PANTHER" id="PTHR37299">
    <property type="entry name" value="TRANSCRIPTIONAL REGULATOR-RELATED"/>
    <property type="match status" value="1"/>
</dbReference>
<dbReference type="InterPro" id="IPR001789">
    <property type="entry name" value="Sig_transdc_resp-reg_receiver"/>
</dbReference>
<dbReference type="Gene3D" id="3.40.50.2300">
    <property type="match status" value="1"/>
</dbReference>
<dbReference type="OrthoDB" id="1646880at2"/>
<dbReference type="SMART" id="SM00850">
    <property type="entry name" value="LytTR"/>
    <property type="match status" value="1"/>
</dbReference>
<dbReference type="Pfam" id="PF00072">
    <property type="entry name" value="Response_reg"/>
    <property type="match status" value="1"/>
</dbReference>
<feature type="domain" description="HTH LytTR-type" evidence="3">
    <location>
        <begin position="133"/>
        <end position="231"/>
    </location>
</feature>
<dbReference type="Pfam" id="PF04397">
    <property type="entry name" value="LytTR"/>
    <property type="match status" value="1"/>
</dbReference>
<dbReference type="Proteomes" id="UP000199438">
    <property type="component" value="Unassembled WGS sequence"/>
</dbReference>
<evidence type="ECO:0000259" key="3">
    <source>
        <dbReference type="PROSITE" id="PS50930"/>
    </source>
</evidence>
<dbReference type="AlphaFoldDB" id="A0A1I1GUX7"/>